<dbReference type="NCBIfam" id="TIGR00182">
    <property type="entry name" value="plsX"/>
    <property type="match status" value="1"/>
</dbReference>
<comment type="similarity">
    <text evidence="10">Belongs to the PlsX family.</text>
</comment>
<accession>A0A2A2ETM0</accession>
<organism evidence="11 12">
    <name type="scientific">Halomonas salipaludis</name>
    <dbReference type="NCBI Taxonomy" id="2032625"/>
    <lineage>
        <taxon>Bacteria</taxon>
        <taxon>Pseudomonadati</taxon>
        <taxon>Pseudomonadota</taxon>
        <taxon>Gammaproteobacteria</taxon>
        <taxon>Oceanospirillales</taxon>
        <taxon>Halomonadaceae</taxon>
        <taxon>Halomonas</taxon>
    </lineage>
</organism>
<comment type="subunit">
    <text evidence="9 10">Homodimer. Probably interacts with PlsY.</text>
</comment>
<dbReference type="PANTHER" id="PTHR30100:SF1">
    <property type="entry name" value="PHOSPHATE ACYLTRANSFERASE"/>
    <property type="match status" value="1"/>
</dbReference>
<dbReference type="GO" id="GO:0043811">
    <property type="term" value="F:phosphate:acyl-[acyl carrier protein] acyltransferase activity"/>
    <property type="evidence" value="ECO:0007669"/>
    <property type="project" value="UniProtKB-UniRule"/>
</dbReference>
<dbReference type="EC" id="2.3.1.274" evidence="8 10"/>
<evidence type="ECO:0000256" key="6">
    <source>
        <dbReference type="ARBA" id="ARBA00023209"/>
    </source>
</evidence>
<dbReference type="OrthoDB" id="9806408at2"/>
<evidence type="ECO:0000256" key="5">
    <source>
        <dbReference type="ARBA" id="ARBA00023098"/>
    </source>
</evidence>
<sequence>MRVAIDAMGGDLGPRATVQGAARALLSQPRLSACLFGPRPLLAAEIAALPADLKVVAERLTLCDAPRVIDQAMKPSQALREAHDSSMAMMLDDVASGHADAGVSAGNTGALMALARRVLGTVASIPRPAISTAVPTREGGRCYLLDLGANVEASAARLVDFALMGEVMARRVDGLAAPRVALLNIGVEGTKGSASVREADALLRDMSGLDYRGFIEGDGIYSGRVDVVVCDGFVGNAVLKASEGLARMLMERVQATFDAHWSSRLVGLLARPALRRLKRELDPVRYNGASLLGLNGIVVKSHGGADAAGFGYAVGRAMQEVDQALPQHLARELDQWRCANASVACGRGVSGADPRRMDADNPQR</sequence>
<dbReference type="PIRSF" id="PIRSF002465">
    <property type="entry name" value="Phsphlp_syn_PlsX"/>
    <property type="match status" value="1"/>
</dbReference>
<comment type="function">
    <text evidence="10">Catalyzes the reversible formation of acyl-phosphate (acyl-PO(4)) from acyl-[acyl-carrier-protein] (acyl-ACP). This enzyme utilizes acyl-ACP as fatty acyl donor, but not acyl-CoA.</text>
</comment>
<dbReference type="Proteomes" id="UP000217771">
    <property type="component" value="Unassembled WGS sequence"/>
</dbReference>
<dbReference type="AlphaFoldDB" id="A0A2A2ETM0"/>
<comment type="subcellular location">
    <subcellularLocation>
        <location evidence="10">Cytoplasm</location>
    </subcellularLocation>
    <text evidence="10">Associated with the membrane possibly through PlsY.</text>
</comment>
<comment type="caution">
    <text evidence="11">The sequence shown here is derived from an EMBL/GenBank/DDBJ whole genome shotgun (WGS) entry which is preliminary data.</text>
</comment>
<dbReference type="UniPathway" id="UPA00085"/>
<keyword evidence="4 10" id="KW-0808">Transferase</keyword>
<dbReference type="PANTHER" id="PTHR30100">
    <property type="entry name" value="FATTY ACID/PHOSPHOLIPID SYNTHESIS PROTEIN PLSX"/>
    <property type="match status" value="1"/>
</dbReference>
<comment type="pathway">
    <text evidence="10">Lipid metabolism; phospholipid metabolism.</text>
</comment>
<evidence type="ECO:0000256" key="8">
    <source>
        <dbReference type="ARBA" id="ARBA00024069"/>
    </source>
</evidence>
<dbReference type="GO" id="GO:0005737">
    <property type="term" value="C:cytoplasm"/>
    <property type="evidence" value="ECO:0007669"/>
    <property type="project" value="UniProtKB-SubCell"/>
</dbReference>
<reference evidence="11 12" key="1">
    <citation type="submission" date="2017-08" db="EMBL/GenBank/DDBJ databases">
        <title>Halomonas alkalisoli sp. nov., isolated from saline alkaline soil.</title>
        <authorList>
            <person name="Wang D."/>
            <person name="Zhang G."/>
        </authorList>
    </citation>
    <scope>NUCLEOTIDE SEQUENCE [LARGE SCALE GENOMIC DNA]</scope>
    <source>
        <strain evidence="11 12">WRN001</strain>
    </source>
</reference>
<keyword evidence="3 10" id="KW-0444">Lipid biosynthesis</keyword>
<dbReference type="RefSeq" id="WP_095622124.1">
    <property type="nucleotide sequence ID" value="NZ_NSKB01000006.1"/>
</dbReference>
<evidence type="ECO:0000256" key="7">
    <source>
        <dbReference type="ARBA" id="ARBA00023264"/>
    </source>
</evidence>
<evidence type="ECO:0000256" key="3">
    <source>
        <dbReference type="ARBA" id="ARBA00022516"/>
    </source>
</evidence>
<gene>
    <name evidence="10" type="primary">plsX</name>
    <name evidence="11" type="ORF">CK498_17460</name>
</gene>
<evidence type="ECO:0000313" key="11">
    <source>
        <dbReference type="EMBL" id="PAU75702.1"/>
    </source>
</evidence>
<dbReference type="InterPro" id="IPR012281">
    <property type="entry name" value="Phospholipid_synth_PlsX-like"/>
</dbReference>
<proteinExistence type="inferred from homology"/>
<dbReference type="GO" id="GO:0008654">
    <property type="term" value="P:phospholipid biosynthetic process"/>
    <property type="evidence" value="ECO:0007669"/>
    <property type="project" value="UniProtKB-KW"/>
</dbReference>
<keyword evidence="7 10" id="KW-1208">Phospholipid metabolism</keyword>
<evidence type="ECO:0000313" key="12">
    <source>
        <dbReference type="Proteomes" id="UP000217771"/>
    </source>
</evidence>
<keyword evidence="11" id="KW-0012">Acyltransferase</keyword>
<dbReference type="EMBL" id="NSKB01000006">
    <property type="protein sequence ID" value="PAU75702.1"/>
    <property type="molecule type" value="Genomic_DNA"/>
</dbReference>
<dbReference type="Gene3D" id="3.40.718.10">
    <property type="entry name" value="Isopropylmalate Dehydrogenase"/>
    <property type="match status" value="1"/>
</dbReference>
<comment type="catalytic activity">
    <reaction evidence="1 10">
        <text>a fatty acyl-[ACP] + phosphate = an acyl phosphate + holo-[ACP]</text>
        <dbReference type="Rhea" id="RHEA:42292"/>
        <dbReference type="Rhea" id="RHEA-COMP:9685"/>
        <dbReference type="Rhea" id="RHEA-COMP:14125"/>
        <dbReference type="ChEBI" id="CHEBI:43474"/>
        <dbReference type="ChEBI" id="CHEBI:59918"/>
        <dbReference type="ChEBI" id="CHEBI:64479"/>
        <dbReference type="ChEBI" id="CHEBI:138651"/>
        <dbReference type="EC" id="2.3.1.274"/>
    </reaction>
</comment>
<dbReference type="HAMAP" id="MF_00019">
    <property type="entry name" value="PlsX"/>
    <property type="match status" value="1"/>
</dbReference>
<protein>
    <recommendedName>
        <fullName evidence="8 10">Phosphate acyltransferase</fullName>
        <ecNumber evidence="8 10">2.3.1.274</ecNumber>
    </recommendedName>
    <alternativeName>
        <fullName evidence="10">Acyl-ACP phosphotransacylase</fullName>
    </alternativeName>
    <alternativeName>
        <fullName evidence="10">Acyl-[acyl-carrier-protein]--phosphate acyltransferase</fullName>
    </alternativeName>
    <alternativeName>
        <fullName evidence="10">Phosphate-acyl-ACP acyltransferase</fullName>
    </alternativeName>
</protein>
<keyword evidence="6 10" id="KW-0594">Phospholipid biosynthesis</keyword>
<dbReference type="Pfam" id="PF02504">
    <property type="entry name" value="FA_synthesis"/>
    <property type="match status" value="1"/>
</dbReference>
<evidence type="ECO:0000256" key="9">
    <source>
        <dbReference type="ARBA" id="ARBA00046608"/>
    </source>
</evidence>
<keyword evidence="2 10" id="KW-0963">Cytoplasm</keyword>
<evidence type="ECO:0000256" key="1">
    <source>
        <dbReference type="ARBA" id="ARBA00001232"/>
    </source>
</evidence>
<name>A0A2A2ETM0_9GAMM</name>
<dbReference type="InterPro" id="IPR003664">
    <property type="entry name" value="FA_synthesis"/>
</dbReference>
<evidence type="ECO:0000256" key="10">
    <source>
        <dbReference type="HAMAP-Rule" id="MF_00019"/>
    </source>
</evidence>
<evidence type="ECO:0000256" key="2">
    <source>
        <dbReference type="ARBA" id="ARBA00022490"/>
    </source>
</evidence>
<dbReference type="GO" id="GO:0006633">
    <property type="term" value="P:fatty acid biosynthetic process"/>
    <property type="evidence" value="ECO:0007669"/>
    <property type="project" value="UniProtKB-UniRule"/>
</dbReference>
<dbReference type="SUPFAM" id="SSF53659">
    <property type="entry name" value="Isocitrate/Isopropylmalate dehydrogenase-like"/>
    <property type="match status" value="1"/>
</dbReference>
<keyword evidence="5 10" id="KW-0443">Lipid metabolism</keyword>
<evidence type="ECO:0000256" key="4">
    <source>
        <dbReference type="ARBA" id="ARBA00022679"/>
    </source>
</evidence>
<keyword evidence="12" id="KW-1185">Reference proteome</keyword>